<name>A0A0B7JPL3_BIOOC</name>
<proteinExistence type="predicted"/>
<sequence>MGLVCRIPTPYPVSSPPLPSNQRLFKRVLSTNSPTATKQVVGRIPGGVLRYNARVGTFPMHMPAILGFVVVHPPPVSQDETGPIGTLPSMSHWLRRLGPSGSDPSNNVSAEIKLKKHLSHRLPGMTRWSMRQASPMSSSQKGPLQ</sequence>
<dbReference type="AlphaFoldDB" id="A0A0B7JPL3"/>
<evidence type="ECO:0000313" key="1">
    <source>
        <dbReference type="EMBL" id="CEO45232.1"/>
    </source>
</evidence>
<protein>
    <submittedName>
        <fullName evidence="1">Uncharacterized protein</fullName>
    </submittedName>
</protein>
<accession>A0A0B7JPL3</accession>
<reference evidence="1" key="1">
    <citation type="submission" date="2015-01" db="EMBL/GenBank/DDBJ databases">
        <authorList>
            <person name="Durling Mikael"/>
        </authorList>
    </citation>
    <scope>NUCLEOTIDE SEQUENCE</scope>
</reference>
<gene>
    <name evidence="1" type="ORF">BN869_000001287_1</name>
</gene>
<dbReference type="EMBL" id="CDPU01000002">
    <property type="protein sequence ID" value="CEO45232.1"/>
    <property type="molecule type" value="Genomic_DNA"/>
</dbReference>
<organism evidence="1">
    <name type="scientific">Bionectria ochroleuca</name>
    <name type="common">Gliocladium roseum</name>
    <dbReference type="NCBI Taxonomy" id="29856"/>
    <lineage>
        <taxon>Eukaryota</taxon>
        <taxon>Fungi</taxon>
        <taxon>Dikarya</taxon>
        <taxon>Ascomycota</taxon>
        <taxon>Pezizomycotina</taxon>
        <taxon>Sordariomycetes</taxon>
        <taxon>Hypocreomycetidae</taxon>
        <taxon>Hypocreales</taxon>
        <taxon>Bionectriaceae</taxon>
        <taxon>Clonostachys</taxon>
    </lineage>
</organism>